<protein>
    <submittedName>
        <fullName evidence="1">SFRICE_040710</fullName>
    </submittedName>
</protein>
<gene>
    <name evidence="1" type="ORF">SFRICE_040710</name>
</gene>
<organism evidence="1">
    <name type="scientific">Spodoptera frugiperda</name>
    <name type="common">Fall armyworm</name>
    <dbReference type="NCBI Taxonomy" id="7108"/>
    <lineage>
        <taxon>Eukaryota</taxon>
        <taxon>Metazoa</taxon>
        <taxon>Ecdysozoa</taxon>
        <taxon>Arthropoda</taxon>
        <taxon>Hexapoda</taxon>
        <taxon>Insecta</taxon>
        <taxon>Pterygota</taxon>
        <taxon>Neoptera</taxon>
        <taxon>Endopterygota</taxon>
        <taxon>Lepidoptera</taxon>
        <taxon>Glossata</taxon>
        <taxon>Ditrysia</taxon>
        <taxon>Noctuoidea</taxon>
        <taxon>Noctuidae</taxon>
        <taxon>Amphipyrinae</taxon>
        <taxon>Spodoptera</taxon>
    </lineage>
</organism>
<dbReference type="EMBL" id="ODYU01009452">
    <property type="protein sequence ID" value="SOQ53899.1"/>
    <property type="molecule type" value="Genomic_DNA"/>
</dbReference>
<accession>A0A2H1WLF9</accession>
<sequence>MFEVASICKMESGLNYTCITWITVLFVNHIVRRNPENLEKLEFVCQVNGKRPRGRSPICWLDAVQNLTGLTVLQAIKTTEDRVA</sequence>
<dbReference type="AlphaFoldDB" id="A0A2H1WLF9"/>
<name>A0A2H1WLF9_SPOFR</name>
<evidence type="ECO:0000313" key="1">
    <source>
        <dbReference type="EMBL" id="SOQ53899.1"/>
    </source>
</evidence>
<reference evidence="1" key="1">
    <citation type="submission" date="2016-07" db="EMBL/GenBank/DDBJ databases">
        <authorList>
            <person name="Bretaudeau A."/>
        </authorList>
    </citation>
    <scope>NUCLEOTIDE SEQUENCE</scope>
    <source>
        <strain evidence="1">Rice</strain>
        <tissue evidence="1">Whole body</tissue>
    </source>
</reference>
<proteinExistence type="predicted"/>